<gene>
    <name evidence="2" type="ORF">GCM10009107_06590</name>
</gene>
<organism evidence="2 3">
    <name type="scientific">Ideonella azotifigens</name>
    <dbReference type="NCBI Taxonomy" id="513160"/>
    <lineage>
        <taxon>Bacteria</taxon>
        <taxon>Pseudomonadati</taxon>
        <taxon>Pseudomonadota</taxon>
        <taxon>Betaproteobacteria</taxon>
        <taxon>Burkholderiales</taxon>
        <taxon>Sphaerotilaceae</taxon>
        <taxon>Ideonella</taxon>
    </lineage>
</organism>
<name>A0ABN1JMF5_9BURK</name>
<sequence length="265" mass="27528">MGSSALTLAGNVHAALWPSVSQAMAYRGPERRTGAAVMARLMALALDEIDYGMLVINDEYQVLHANHAARVELEAGEHPLTMEGGQLRVRQAQDLLVLQEALLGASRRGLRKLLSLGTGAARAGVSVVPLPALPGDPLPGATLLVLGKSQVCGALSVQGFARAHRLSPGEEQVLIALCDGRSPGDIAKTHGVAISTVRTQIANIRAKTGSVSIRDLIQQVALLPPLVGALRQKPEARTAAPAGSASARAMHSADHLLEALGALTS</sequence>
<evidence type="ECO:0000313" key="2">
    <source>
        <dbReference type="EMBL" id="GAA0742758.1"/>
    </source>
</evidence>
<dbReference type="Proteomes" id="UP001500279">
    <property type="component" value="Unassembled WGS sequence"/>
</dbReference>
<evidence type="ECO:0000259" key="1">
    <source>
        <dbReference type="PROSITE" id="PS50043"/>
    </source>
</evidence>
<evidence type="ECO:0000313" key="3">
    <source>
        <dbReference type="Proteomes" id="UP001500279"/>
    </source>
</evidence>
<comment type="caution">
    <text evidence="2">The sequence shown here is derived from an EMBL/GenBank/DDBJ whole genome shotgun (WGS) entry which is preliminary data.</text>
</comment>
<dbReference type="InterPro" id="IPR000792">
    <property type="entry name" value="Tscrpt_reg_LuxR_C"/>
</dbReference>
<keyword evidence="3" id="KW-1185">Reference proteome</keyword>
<dbReference type="PROSITE" id="PS50043">
    <property type="entry name" value="HTH_LUXR_2"/>
    <property type="match status" value="1"/>
</dbReference>
<dbReference type="InterPro" id="IPR016032">
    <property type="entry name" value="Sig_transdc_resp-reg_C-effctor"/>
</dbReference>
<protein>
    <recommendedName>
        <fullName evidence="1">HTH luxR-type domain-containing protein</fullName>
    </recommendedName>
</protein>
<dbReference type="InterPro" id="IPR036388">
    <property type="entry name" value="WH-like_DNA-bd_sf"/>
</dbReference>
<dbReference type="SUPFAM" id="SSF46894">
    <property type="entry name" value="C-terminal effector domain of the bipartite response regulators"/>
    <property type="match status" value="1"/>
</dbReference>
<feature type="domain" description="HTH luxR-type" evidence="1">
    <location>
        <begin position="159"/>
        <end position="224"/>
    </location>
</feature>
<dbReference type="EMBL" id="BAAAEW010000004">
    <property type="protein sequence ID" value="GAA0742758.1"/>
    <property type="molecule type" value="Genomic_DNA"/>
</dbReference>
<proteinExistence type="predicted"/>
<dbReference type="SMART" id="SM00421">
    <property type="entry name" value="HTH_LUXR"/>
    <property type="match status" value="1"/>
</dbReference>
<reference evidence="2 3" key="1">
    <citation type="journal article" date="2019" name="Int. J. Syst. Evol. Microbiol.">
        <title>The Global Catalogue of Microorganisms (GCM) 10K type strain sequencing project: providing services to taxonomists for standard genome sequencing and annotation.</title>
        <authorList>
            <consortium name="The Broad Institute Genomics Platform"/>
            <consortium name="The Broad Institute Genome Sequencing Center for Infectious Disease"/>
            <person name="Wu L."/>
            <person name="Ma J."/>
        </authorList>
    </citation>
    <scope>NUCLEOTIDE SEQUENCE [LARGE SCALE GENOMIC DNA]</scope>
    <source>
        <strain evidence="2 3">JCM 15503</strain>
    </source>
</reference>
<accession>A0ABN1JMF5</accession>
<dbReference type="Gene3D" id="1.10.10.10">
    <property type="entry name" value="Winged helix-like DNA-binding domain superfamily/Winged helix DNA-binding domain"/>
    <property type="match status" value="1"/>
</dbReference>